<organism evidence="2">
    <name type="scientific">uncultured Caudovirales phage</name>
    <dbReference type="NCBI Taxonomy" id="2100421"/>
    <lineage>
        <taxon>Viruses</taxon>
        <taxon>Duplodnaviria</taxon>
        <taxon>Heunggongvirae</taxon>
        <taxon>Uroviricota</taxon>
        <taxon>Caudoviricetes</taxon>
        <taxon>Peduoviridae</taxon>
        <taxon>Maltschvirus</taxon>
        <taxon>Maltschvirus maltsch</taxon>
    </lineage>
</organism>
<proteinExistence type="predicted"/>
<keyword evidence="1" id="KW-0175">Coiled coil</keyword>
<protein>
    <submittedName>
        <fullName evidence="2">Uncharacterized protein</fullName>
    </submittedName>
</protein>
<evidence type="ECO:0000313" key="2">
    <source>
        <dbReference type="EMBL" id="CAB4153945.1"/>
    </source>
</evidence>
<evidence type="ECO:0000256" key="1">
    <source>
        <dbReference type="SAM" id="Coils"/>
    </source>
</evidence>
<dbReference type="EMBL" id="LR796595">
    <property type="protein sequence ID" value="CAB4153945.1"/>
    <property type="molecule type" value="Genomic_DNA"/>
</dbReference>
<gene>
    <name evidence="2" type="ORF">UFOVP638_40</name>
</gene>
<reference evidence="2" key="1">
    <citation type="submission" date="2020-04" db="EMBL/GenBank/DDBJ databases">
        <authorList>
            <person name="Chiriac C."/>
            <person name="Salcher M."/>
            <person name="Ghai R."/>
            <person name="Kavagutti S V."/>
        </authorList>
    </citation>
    <scope>NUCLEOTIDE SEQUENCE</scope>
</reference>
<accession>A0A6J5N350</accession>
<name>A0A6J5N350_9CAUD</name>
<feature type="coiled-coil region" evidence="1">
    <location>
        <begin position="17"/>
        <end position="58"/>
    </location>
</feature>
<sequence length="86" mass="10450">MNNYDDWKAGNYETERDEELYTEEQILIEQIERLERQLDNQVKNILRLQGQLKRLSEIEETFSTFGTLTYEEQKEKQIILSIYETI</sequence>